<feature type="compositionally biased region" description="Basic residues" evidence="1">
    <location>
        <begin position="151"/>
        <end position="162"/>
    </location>
</feature>
<evidence type="ECO:0000256" key="1">
    <source>
        <dbReference type="SAM" id="MobiDB-lite"/>
    </source>
</evidence>
<name>A0A6M5YXA3_9BACT</name>
<protein>
    <submittedName>
        <fullName evidence="2">Uncharacterized protein</fullName>
    </submittedName>
</protein>
<dbReference type="KEGG" id="ftj:FTUN_6342"/>
<accession>A0A6M5YXA3</accession>
<dbReference type="EMBL" id="CP053452">
    <property type="protein sequence ID" value="QJW98747.1"/>
    <property type="molecule type" value="Genomic_DNA"/>
</dbReference>
<dbReference type="Proteomes" id="UP000503447">
    <property type="component" value="Chromosome"/>
</dbReference>
<dbReference type="AlphaFoldDB" id="A0A6M5YXA3"/>
<sequence>MSLSGFRLVAQAFEPVLQGTQARKPVPRKQTLAPGSCMSVGRTLVTDLPWDRGRPARSLHRAHRSDAPRVATPTAEQRAGRPPYGLPWDRRPLVAPGASLGRTSCRNTDRGAAGGAPAVPGKATRARPERHSPRANAAPAPTTAPPPRARTPARRGRARRSAAPRALAPRSSAGSTRPPASPRPAPRPGAAAAAAPACRSGTAPSATCPARSPARTRTAPSPPPPRRATPRRPR</sequence>
<evidence type="ECO:0000313" key="3">
    <source>
        <dbReference type="Proteomes" id="UP000503447"/>
    </source>
</evidence>
<evidence type="ECO:0000313" key="2">
    <source>
        <dbReference type="EMBL" id="QJW98747.1"/>
    </source>
</evidence>
<proteinExistence type="predicted"/>
<organism evidence="2 3">
    <name type="scientific">Frigoriglobus tundricola</name>
    <dbReference type="NCBI Taxonomy" id="2774151"/>
    <lineage>
        <taxon>Bacteria</taxon>
        <taxon>Pseudomonadati</taxon>
        <taxon>Planctomycetota</taxon>
        <taxon>Planctomycetia</taxon>
        <taxon>Gemmatales</taxon>
        <taxon>Gemmataceae</taxon>
        <taxon>Frigoriglobus</taxon>
    </lineage>
</organism>
<feature type="region of interest" description="Disordered" evidence="1">
    <location>
        <begin position="49"/>
        <end position="234"/>
    </location>
</feature>
<feature type="compositionally biased region" description="Low complexity" evidence="1">
    <location>
        <begin position="188"/>
        <end position="219"/>
    </location>
</feature>
<feature type="compositionally biased region" description="Low complexity" evidence="1">
    <location>
        <begin position="163"/>
        <end position="178"/>
    </location>
</feature>
<keyword evidence="3" id="KW-1185">Reference proteome</keyword>
<gene>
    <name evidence="2" type="ORF">FTUN_6342</name>
</gene>
<reference evidence="3" key="1">
    <citation type="submission" date="2020-05" db="EMBL/GenBank/DDBJ databases">
        <title>Frigoriglobus tundricola gen. nov., sp. nov., a psychrotolerant cellulolytic planctomycete of the family Gemmataceae with two divergent copies of 16S rRNA gene.</title>
        <authorList>
            <person name="Kulichevskaya I.S."/>
            <person name="Ivanova A.A."/>
            <person name="Naumoff D.G."/>
            <person name="Beletsky A.V."/>
            <person name="Rijpstra W.I.C."/>
            <person name="Sinninghe Damste J.S."/>
            <person name="Mardanov A.V."/>
            <person name="Ravin N.V."/>
            <person name="Dedysh S.N."/>
        </authorList>
    </citation>
    <scope>NUCLEOTIDE SEQUENCE [LARGE SCALE GENOMIC DNA]</scope>
    <source>
        <strain evidence="3">PL17</strain>
    </source>
</reference>